<keyword evidence="1" id="KW-0812">Transmembrane</keyword>
<evidence type="ECO:0000259" key="2">
    <source>
        <dbReference type="Pfam" id="PF02517"/>
    </source>
</evidence>
<dbReference type="Proteomes" id="UP000646749">
    <property type="component" value="Unassembled WGS sequence"/>
</dbReference>
<dbReference type="PANTHER" id="PTHR39430">
    <property type="entry name" value="MEMBRANE-ASSOCIATED PROTEASE-RELATED"/>
    <property type="match status" value="1"/>
</dbReference>
<sequence>MRLLKQLGAVAVIAFVGGQAVAAMDGNPLLTLVLGIATAVLALLTYGWVVRRTERRAVVEVGRSGAGAATGRGVLVGTGMFAVVIAVIALFGGYRVDGVGSLTGMTALFGFMAAAAVTEELIFRGILFRIVEERAGTWGALVLTGLLFGLVHLLNPHASLWGALAIAVEAGGMLAAAYAATRTLWLPIGLHFGWNFAGAGIFGATVSGKDGLDGLLAGVTSGPTLLSGGDFGPEASLSAVLAGVLLTAVFMRLAHRRGHVVRRRRRGDTPADAVATLTP</sequence>
<dbReference type="EMBL" id="BONW01000016">
    <property type="protein sequence ID" value="GIG88570.1"/>
    <property type="molecule type" value="Genomic_DNA"/>
</dbReference>
<name>A0ABQ4E1H4_9ACTN</name>
<keyword evidence="4" id="KW-1185">Reference proteome</keyword>
<dbReference type="Pfam" id="PF02517">
    <property type="entry name" value="Rce1-like"/>
    <property type="match status" value="1"/>
</dbReference>
<gene>
    <name evidence="3" type="ORF">Pen02_35060</name>
</gene>
<feature type="transmembrane region" description="Helical" evidence="1">
    <location>
        <begin position="160"/>
        <end position="181"/>
    </location>
</feature>
<protein>
    <submittedName>
        <fullName evidence="3">CAAX amino protease</fullName>
    </submittedName>
</protein>
<keyword evidence="3" id="KW-0645">Protease</keyword>
<feature type="domain" description="CAAX prenyl protease 2/Lysostaphin resistance protein A-like" evidence="2">
    <location>
        <begin position="106"/>
        <end position="196"/>
    </location>
</feature>
<dbReference type="RefSeq" id="WP_203867081.1">
    <property type="nucleotide sequence ID" value="NZ_BONW01000016.1"/>
</dbReference>
<feature type="transmembrane region" description="Helical" evidence="1">
    <location>
        <begin position="100"/>
        <end position="123"/>
    </location>
</feature>
<evidence type="ECO:0000256" key="1">
    <source>
        <dbReference type="SAM" id="Phobius"/>
    </source>
</evidence>
<reference evidence="3 4" key="1">
    <citation type="submission" date="2021-01" db="EMBL/GenBank/DDBJ databases">
        <title>Whole genome shotgun sequence of Plantactinospora endophytica NBRC 110450.</title>
        <authorList>
            <person name="Komaki H."/>
            <person name="Tamura T."/>
        </authorList>
    </citation>
    <scope>NUCLEOTIDE SEQUENCE [LARGE SCALE GENOMIC DNA]</scope>
    <source>
        <strain evidence="3 4">NBRC 110450</strain>
    </source>
</reference>
<feature type="transmembrane region" description="Helical" evidence="1">
    <location>
        <begin position="71"/>
        <end position="94"/>
    </location>
</feature>
<feature type="transmembrane region" description="Helical" evidence="1">
    <location>
        <begin position="135"/>
        <end position="154"/>
    </location>
</feature>
<evidence type="ECO:0000313" key="3">
    <source>
        <dbReference type="EMBL" id="GIG88570.1"/>
    </source>
</evidence>
<organism evidence="3 4">
    <name type="scientific">Plantactinospora endophytica</name>
    <dbReference type="NCBI Taxonomy" id="673535"/>
    <lineage>
        <taxon>Bacteria</taxon>
        <taxon>Bacillati</taxon>
        <taxon>Actinomycetota</taxon>
        <taxon>Actinomycetes</taxon>
        <taxon>Micromonosporales</taxon>
        <taxon>Micromonosporaceae</taxon>
        <taxon>Plantactinospora</taxon>
    </lineage>
</organism>
<keyword evidence="3" id="KW-0378">Hydrolase</keyword>
<accession>A0ABQ4E1H4</accession>
<dbReference type="GO" id="GO:0006508">
    <property type="term" value="P:proteolysis"/>
    <property type="evidence" value="ECO:0007669"/>
    <property type="project" value="UniProtKB-KW"/>
</dbReference>
<feature type="transmembrane region" description="Helical" evidence="1">
    <location>
        <begin position="188"/>
        <end position="206"/>
    </location>
</feature>
<dbReference type="PANTHER" id="PTHR39430:SF1">
    <property type="entry name" value="PROTEASE"/>
    <property type="match status" value="1"/>
</dbReference>
<evidence type="ECO:0000313" key="4">
    <source>
        <dbReference type="Proteomes" id="UP000646749"/>
    </source>
</evidence>
<feature type="transmembrane region" description="Helical" evidence="1">
    <location>
        <begin position="235"/>
        <end position="255"/>
    </location>
</feature>
<feature type="transmembrane region" description="Helical" evidence="1">
    <location>
        <begin position="32"/>
        <end position="50"/>
    </location>
</feature>
<proteinExistence type="predicted"/>
<keyword evidence="1" id="KW-1133">Transmembrane helix</keyword>
<dbReference type="InterPro" id="IPR003675">
    <property type="entry name" value="Rce1/LyrA-like_dom"/>
</dbReference>
<comment type="caution">
    <text evidence="3">The sequence shown here is derived from an EMBL/GenBank/DDBJ whole genome shotgun (WGS) entry which is preliminary data.</text>
</comment>
<dbReference type="GO" id="GO:0008233">
    <property type="term" value="F:peptidase activity"/>
    <property type="evidence" value="ECO:0007669"/>
    <property type="project" value="UniProtKB-KW"/>
</dbReference>
<keyword evidence="1" id="KW-0472">Membrane</keyword>